<dbReference type="PROSITE" id="PS51257">
    <property type="entry name" value="PROKAR_LIPOPROTEIN"/>
    <property type="match status" value="1"/>
</dbReference>
<keyword evidence="7" id="KW-1185">Reference proteome</keyword>
<feature type="domain" description="SsuA/THI5-like" evidence="5">
    <location>
        <begin position="63"/>
        <end position="271"/>
    </location>
</feature>
<protein>
    <submittedName>
        <fullName evidence="6">ABC transporter substrate-binding protein</fullName>
    </submittedName>
</protein>
<reference evidence="7" key="1">
    <citation type="journal article" date="2019" name="Int. J. Syst. Evol. Microbiol.">
        <title>The Global Catalogue of Microorganisms (GCM) 10K type strain sequencing project: providing services to taxonomists for standard genome sequencing and annotation.</title>
        <authorList>
            <consortium name="The Broad Institute Genomics Platform"/>
            <consortium name="The Broad Institute Genome Sequencing Center for Infectious Disease"/>
            <person name="Wu L."/>
            <person name="Ma J."/>
        </authorList>
    </citation>
    <scope>NUCLEOTIDE SEQUENCE [LARGE SCALE GENOMIC DNA]</scope>
    <source>
        <strain evidence="7">CGMCC 4.6997</strain>
    </source>
</reference>
<evidence type="ECO:0000256" key="4">
    <source>
        <dbReference type="SAM" id="SignalP"/>
    </source>
</evidence>
<dbReference type="EMBL" id="JBHSMG010000002">
    <property type="protein sequence ID" value="MFC5502513.1"/>
    <property type="molecule type" value="Genomic_DNA"/>
</dbReference>
<dbReference type="Pfam" id="PF09084">
    <property type="entry name" value="NMT1"/>
    <property type="match status" value="1"/>
</dbReference>
<dbReference type="PANTHER" id="PTHR30024:SF47">
    <property type="entry name" value="TAURINE-BINDING PERIPLASMIC PROTEIN"/>
    <property type="match status" value="1"/>
</dbReference>
<evidence type="ECO:0000313" key="6">
    <source>
        <dbReference type="EMBL" id="MFC5502513.1"/>
    </source>
</evidence>
<proteinExistence type="inferred from homology"/>
<evidence type="ECO:0000313" key="7">
    <source>
        <dbReference type="Proteomes" id="UP001596039"/>
    </source>
</evidence>
<comment type="subcellular location">
    <subcellularLocation>
        <location evidence="1">Periplasm</location>
    </subcellularLocation>
</comment>
<dbReference type="Gene3D" id="3.40.190.10">
    <property type="entry name" value="Periplasmic binding protein-like II"/>
    <property type="match status" value="2"/>
</dbReference>
<accession>A0ABW0NS21</accession>
<dbReference type="SUPFAM" id="SSF53850">
    <property type="entry name" value="Periplasmic binding protein-like II"/>
    <property type="match status" value="1"/>
</dbReference>
<dbReference type="RefSeq" id="WP_386740205.1">
    <property type="nucleotide sequence ID" value="NZ_JBHSMG010000002.1"/>
</dbReference>
<evidence type="ECO:0000259" key="5">
    <source>
        <dbReference type="Pfam" id="PF09084"/>
    </source>
</evidence>
<dbReference type="PANTHER" id="PTHR30024">
    <property type="entry name" value="ALIPHATIC SULFONATES-BINDING PROTEIN-RELATED"/>
    <property type="match status" value="1"/>
</dbReference>
<feature type="signal peptide" evidence="4">
    <location>
        <begin position="1"/>
        <end position="26"/>
    </location>
</feature>
<gene>
    <name evidence="6" type="ORF">ACFPJ4_09710</name>
</gene>
<name>A0ABW0NS21_9MICO</name>
<evidence type="ECO:0000256" key="3">
    <source>
        <dbReference type="ARBA" id="ARBA00022729"/>
    </source>
</evidence>
<feature type="chain" id="PRO_5045731828" evidence="4">
    <location>
        <begin position="27"/>
        <end position="333"/>
    </location>
</feature>
<evidence type="ECO:0000256" key="1">
    <source>
        <dbReference type="ARBA" id="ARBA00004418"/>
    </source>
</evidence>
<comment type="similarity">
    <text evidence="2">Belongs to the bacterial solute-binding protein SsuA/TauA family.</text>
</comment>
<dbReference type="InterPro" id="IPR015168">
    <property type="entry name" value="SsuA/THI5"/>
</dbReference>
<dbReference type="Proteomes" id="UP001596039">
    <property type="component" value="Unassembled WGS sequence"/>
</dbReference>
<organism evidence="6 7">
    <name type="scientific">Lysinimonas soli</name>
    <dbReference type="NCBI Taxonomy" id="1074233"/>
    <lineage>
        <taxon>Bacteria</taxon>
        <taxon>Bacillati</taxon>
        <taxon>Actinomycetota</taxon>
        <taxon>Actinomycetes</taxon>
        <taxon>Micrococcales</taxon>
        <taxon>Microbacteriaceae</taxon>
        <taxon>Lysinimonas</taxon>
    </lineage>
</organism>
<evidence type="ECO:0000256" key="2">
    <source>
        <dbReference type="ARBA" id="ARBA00010742"/>
    </source>
</evidence>
<comment type="caution">
    <text evidence="6">The sequence shown here is derived from an EMBL/GenBank/DDBJ whole genome shotgun (WGS) entry which is preliminary data.</text>
</comment>
<sequence length="333" mass="34018">MNTRIKRSLLVAVVALSLTLAGCASGSINGSSSSPSASSASSAGTTTVSLGVFPSSGVAVFQLGINKGFFLKHGIDLQLTQGASSVAQLPALSTGTLDFLLASPTTPLTGAAKGLDVKIVAGFAQNDPSQIDDSTVIVVGKNSTITRPKSLEGKTVSVNALGGIGQLGVEEIVSKDGGDPSKVKFVQLALNDVPAQIASGQIDAGMTGAPFSDQVVAAGGKILSDYINQIGVGKAELVIAGSGKFISSNPAAVKNFVAALNDTYAYATDHHSEVSDLLPSILGIPAAAAQHTVYEFWSTDVNRPALETFDKLLVKYGVISKPANLDKVIYQAK</sequence>
<keyword evidence="3 4" id="KW-0732">Signal</keyword>